<gene>
    <name evidence="2" type="ORF">GGR93_000861</name>
</gene>
<accession>A0A7W6M600</accession>
<dbReference type="EMBL" id="JACIFU010000001">
    <property type="protein sequence ID" value="MBB4173100.1"/>
    <property type="molecule type" value="Genomic_DNA"/>
</dbReference>
<dbReference type="Proteomes" id="UP000565745">
    <property type="component" value="Unassembled WGS sequence"/>
</dbReference>
<keyword evidence="1" id="KW-1133">Transmembrane helix</keyword>
<keyword evidence="2" id="KW-0808">Transferase</keyword>
<dbReference type="GO" id="GO:0016301">
    <property type="term" value="F:kinase activity"/>
    <property type="evidence" value="ECO:0007669"/>
    <property type="project" value="UniProtKB-KW"/>
</dbReference>
<reference evidence="2 3" key="1">
    <citation type="submission" date="2020-08" db="EMBL/GenBank/DDBJ databases">
        <title>Genomic Encyclopedia of Type Strains, Phase IV (KMG-IV): sequencing the most valuable type-strain genomes for metagenomic binning, comparative biology and taxonomic classification.</title>
        <authorList>
            <person name="Goeker M."/>
        </authorList>
    </citation>
    <scope>NUCLEOTIDE SEQUENCE [LARGE SCALE GENOMIC DNA]</scope>
    <source>
        <strain evidence="2 3">DSM 101015</strain>
    </source>
</reference>
<comment type="caution">
    <text evidence="2">The sequence shown here is derived from an EMBL/GenBank/DDBJ whole genome shotgun (WGS) entry which is preliminary data.</text>
</comment>
<keyword evidence="2" id="KW-0418">Kinase</keyword>
<evidence type="ECO:0000313" key="2">
    <source>
        <dbReference type="EMBL" id="MBB4173100.1"/>
    </source>
</evidence>
<feature type="transmembrane region" description="Helical" evidence="1">
    <location>
        <begin position="6"/>
        <end position="25"/>
    </location>
</feature>
<keyword evidence="1" id="KW-0812">Transmembrane</keyword>
<dbReference type="RefSeq" id="WP_025054824.1">
    <property type="nucleotide sequence ID" value="NZ_JACIFU010000001.1"/>
</dbReference>
<evidence type="ECO:0000313" key="3">
    <source>
        <dbReference type="Proteomes" id="UP000565745"/>
    </source>
</evidence>
<sequence length="78" mass="9027">MNILFLVMSFLVFAMWVLAVLRTFAAIRTRGQTASPVGFMPELRRWMRDVTRKQERRQLLLMTLAVAFLAFLALLPSP</sequence>
<organism evidence="2 3">
    <name type="scientific">Sulfitobacter noctilucicola</name>
    <dbReference type="NCBI Taxonomy" id="1342301"/>
    <lineage>
        <taxon>Bacteria</taxon>
        <taxon>Pseudomonadati</taxon>
        <taxon>Pseudomonadota</taxon>
        <taxon>Alphaproteobacteria</taxon>
        <taxon>Rhodobacterales</taxon>
        <taxon>Roseobacteraceae</taxon>
        <taxon>Sulfitobacter</taxon>
    </lineage>
</organism>
<protein>
    <submittedName>
        <fullName evidence="2">Dolichol kinase</fullName>
    </submittedName>
</protein>
<evidence type="ECO:0000256" key="1">
    <source>
        <dbReference type="SAM" id="Phobius"/>
    </source>
</evidence>
<dbReference type="AlphaFoldDB" id="A0A7W6M600"/>
<feature type="transmembrane region" description="Helical" evidence="1">
    <location>
        <begin position="59"/>
        <end position="77"/>
    </location>
</feature>
<keyword evidence="3" id="KW-1185">Reference proteome</keyword>
<keyword evidence="1" id="KW-0472">Membrane</keyword>
<proteinExistence type="predicted"/>
<name>A0A7W6M600_9RHOB</name>